<evidence type="ECO:0000313" key="1">
    <source>
        <dbReference type="EMBL" id="ESK47267.1"/>
    </source>
</evidence>
<evidence type="ECO:0008006" key="3">
    <source>
        <dbReference type="Google" id="ProtNLM"/>
    </source>
</evidence>
<dbReference type="OrthoDB" id="6862936at2"/>
<dbReference type="HOGENOM" id="CLU_052601_0_0_6"/>
<dbReference type="Proteomes" id="UP000018415">
    <property type="component" value="Unassembled WGS sequence"/>
</dbReference>
<reference evidence="1 2" key="1">
    <citation type="submission" date="2013-10" db="EMBL/GenBank/DDBJ databases">
        <title>The Genome Sequence of Acinetobacter indicus CIP 110367.</title>
        <authorList>
            <consortium name="The Broad Institute Genomics Platform"/>
            <consortium name="The Broad Institute Genome Sequencing Center for Infectious Disease"/>
            <person name="Cerqueira G."/>
            <person name="Feldgarden M."/>
            <person name="Courvalin P."/>
            <person name="Grillot-Courvalin C."/>
            <person name="Clermont D."/>
            <person name="Rocha E."/>
            <person name="Yoon E.-J."/>
            <person name="Nemec A."/>
            <person name="Young S.K."/>
            <person name="Zeng Q."/>
            <person name="Gargeya S."/>
            <person name="Fitzgerald M."/>
            <person name="Abouelleil A."/>
            <person name="Alvarado L."/>
            <person name="Berlin A.M."/>
            <person name="Chapman S.B."/>
            <person name="Gainer-Dewar J."/>
            <person name="Goldberg J."/>
            <person name="Gnerre S."/>
            <person name="Griggs A."/>
            <person name="Gujja S."/>
            <person name="Hansen M."/>
            <person name="Howarth C."/>
            <person name="Imamovic A."/>
            <person name="Ireland A."/>
            <person name="Larimer J."/>
            <person name="McCowan C."/>
            <person name="Murphy C."/>
            <person name="Pearson M."/>
            <person name="Poon T.W."/>
            <person name="Priest M."/>
            <person name="Roberts A."/>
            <person name="Saif S."/>
            <person name="Shea T."/>
            <person name="Sykes S."/>
            <person name="Wortman J."/>
            <person name="Nusbaum C."/>
            <person name="Birren B."/>
        </authorList>
    </citation>
    <scope>NUCLEOTIDE SEQUENCE [LARGE SCALE GENOMIC DNA]</scope>
    <source>
        <strain evidence="1 2">CIP 110367</strain>
    </source>
</reference>
<evidence type="ECO:0000313" key="2">
    <source>
        <dbReference type="Proteomes" id="UP000018415"/>
    </source>
</evidence>
<dbReference type="EMBL" id="AYET01000006">
    <property type="protein sequence ID" value="ESK47267.1"/>
    <property type="molecule type" value="Genomic_DNA"/>
</dbReference>
<name>V2U9Z4_9GAMM</name>
<comment type="caution">
    <text evidence="1">The sequence shown here is derived from an EMBL/GenBank/DDBJ whole genome shotgun (WGS) entry which is preliminary data.</text>
</comment>
<dbReference type="eggNOG" id="COG5620">
    <property type="taxonomic scope" value="Bacteria"/>
</dbReference>
<sequence length="422" mass="49517">MSTSQLYLSKQEIEELVQDIPLDTSIIYGEEKKEFGVCPYISFYIDQKKINPQAFLEKVIDIYNEFENEIIDKLFNLRFRCDTEVWKNASSWIRSRDEMLTEMTTVYKKHFIYYVGATSAESPNQSARWALGAKIRDSNERYSSIKLTFGDKWYRSNPVRWHHFVKQCLEKLNPIQAYSGYEIGNTGQFAFVSPEFETVERTFTDYFYGLDIDHPGMEFSHENMFIAEDRDGLGGGIRTPTWCFLLSPYWLEKLGLSEEQIREKLNDPRIEITKIEDSENPNLYSLWIRLGELSLYPVEEGVPDLLVLANELIKPIRCDNLKLTTLDAWSDDPNPRFDAVSAKQWIARFDKDSTWPELKRVEVEAQEPERIDIVLAGEPCPHAGYWYTFAKENSRQYFKQGDIFPDFESDWGDVYWQFDGEE</sequence>
<accession>V2U9Z4</accession>
<protein>
    <recommendedName>
        <fullName evidence="3">DUF3396 domain-containing protein</fullName>
    </recommendedName>
</protein>
<gene>
    <name evidence="1" type="ORF">P253_02372</name>
</gene>
<organism evidence="1 2">
    <name type="scientific">Acinetobacter indicus CIP 110367</name>
    <dbReference type="NCBI Taxonomy" id="1341679"/>
    <lineage>
        <taxon>Bacteria</taxon>
        <taxon>Pseudomonadati</taxon>
        <taxon>Pseudomonadota</taxon>
        <taxon>Gammaproteobacteria</taxon>
        <taxon>Moraxellales</taxon>
        <taxon>Moraxellaceae</taxon>
        <taxon>Acinetobacter</taxon>
    </lineage>
</organism>
<dbReference type="InterPro" id="IPR021815">
    <property type="entry name" value="TsiV"/>
</dbReference>
<dbReference type="RefSeq" id="WP_016659625.1">
    <property type="nucleotide sequence ID" value="NZ_BBSF01000026.1"/>
</dbReference>
<dbReference type="Pfam" id="PF11876">
    <property type="entry name" value="TsiV"/>
    <property type="match status" value="1"/>
</dbReference>
<proteinExistence type="predicted"/>
<dbReference type="PATRIC" id="fig|1341679.3.peg.2310"/>
<keyword evidence="2" id="KW-1185">Reference proteome</keyword>
<dbReference type="AlphaFoldDB" id="V2U9Z4"/>